<dbReference type="GO" id="GO:0005634">
    <property type="term" value="C:nucleus"/>
    <property type="evidence" value="ECO:0007669"/>
    <property type="project" value="InterPro"/>
</dbReference>
<dbReference type="OMA" id="GIHYTVY"/>
<reference evidence="2 4" key="2">
    <citation type="journal article" date="2013" name="Nature">
        <title>Insights into bilaterian evolution from three spiralian genomes.</title>
        <authorList>
            <person name="Simakov O."/>
            <person name="Marletaz F."/>
            <person name="Cho S.J."/>
            <person name="Edsinger-Gonzales E."/>
            <person name="Havlak P."/>
            <person name="Hellsten U."/>
            <person name="Kuo D.H."/>
            <person name="Larsson T."/>
            <person name="Lv J."/>
            <person name="Arendt D."/>
            <person name="Savage R."/>
            <person name="Osoegawa K."/>
            <person name="de Jong P."/>
            <person name="Grimwood J."/>
            <person name="Chapman J.A."/>
            <person name="Shapiro H."/>
            <person name="Aerts A."/>
            <person name="Otillar R.P."/>
            <person name="Terry A.Y."/>
            <person name="Boore J.L."/>
            <person name="Grigoriev I.V."/>
            <person name="Lindberg D.R."/>
            <person name="Seaver E.C."/>
            <person name="Weisblat D.A."/>
            <person name="Putnam N.H."/>
            <person name="Rokhsar D.S."/>
        </authorList>
    </citation>
    <scope>NUCLEOTIDE SEQUENCE</scope>
    <source>
        <strain evidence="2 4">I ESC-2004</strain>
    </source>
</reference>
<dbReference type="EMBL" id="AMQN01019469">
    <property type="status" value="NOT_ANNOTATED_CDS"/>
    <property type="molecule type" value="Genomic_DNA"/>
</dbReference>
<proteinExistence type="predicted"/>
<feature type="region of interest" description="Disordered" evidence="1">
    <location>
        <begin position="159"/>
        <end position="213"/>
    </location>
</feature>
<feature type="compositionally biased region" description="Acidic residues" evidence="1">
    <location>
        <begin position="289"/>
        <end position="308"/>
    </location>
</feature>
<feature type="compositionally biased region" description="Polar residues" evidence="1">
    <location>
        <begin position="194"/>
        <end position="206"/>
    </location>
</feature>
<reference evidence="4" key="1">
    <citation type="submission" date="2012-12" db="EMBL/GenBank/DDBJ databases">
        <authorList>
            <person name="Hellsten U."/>
            <person name="Grimwood J."/>
            <person name="Chapman J.A."/>
            <person name="Shapiro H."/>
            <person name="Aerts A."/>
            <person name="Otillar R.P."/>
            <person name="Terry A.Y."/>
            <person name="Boore J.L."/>
            <person name="Simakov O."/>
            <person name="Marletaz F."/>
            <person name="Cho S.-J."/>
            <person name="Edsinger-Gonzales E."/>
            <person name="Havlak P."/>
            <person name="Kuo D.-H."/>
            <person name="Larsson T."/>
            <person name="Lv J."/>
            <person name="Arendt D."/>
            <person name="Savage R."/>
            <person name="Osoegawa K."/>
            <person name="de Jong P."/>
            <person name="Lindberg D.R."/>
            <person name="Seaver E.C."/>
            <person name="Weisblat D.A."/>
            <person name="Putnam N.H."/>
            <person name="Grigoriev I.V."/>
            <person name="Rokhsar D.S."/>
        </authorList>
    </citation>
    <scope>NUCLEOTIDE SEQUENCE</scope>
    <source>
        <strain evidence="4">I ESC-2004</strain>
    </source>
</reference>
<reference evidence="3" key="3">
    <citation type="submission" date="2015-06" db="UniProtKB">
        <authorList>
            <consortium name="EnsemblMetazoa"/>
        </authorList>
    </citation>
    <scope>IDENTIFICATION</scope>
</reference>
<dbReference type="AlphaFoldDB" id="R7V285"/>
<dbReference type="OrthoDB" id="2408655at2759"/>
<dbReference type="Pfam" id="PF15328">
    <property type="entry name" value="GCOM2"/>
    <property type="match status" value="1"/>
</dbReference>
<dbReference type="GO" id="GO:0006368">
    <property type="term" value="P:transcription elongation by RNA polymerase II"/>
    <property type="evidence" value="ECO:0007669"/>
    <property type="project" value="InterPro"/>
</dbReference>
<dbReference type="EnsemblMetazoa" id="CapteT224054">
    <property type="protein sequence ID" value="CapteP224054"/>
    <property type="gene ID" value="CapteG224054"/>
</dbReference>
<dbReference type="STRING" id="283909.R7V285"/>
<dbReference type="PANTHER" id="PTHR23171:SF13">
    <property type="entry name" value="DNA-DIRECTED RNA POLYMERASE II SUBUNIT GRINL1A"/>
    <property type="match status" value="1"/>
</dbReference>
<protein>
    <submittedName>
        <fullName evidence="2 3">Uncharacterized protein</fullName>
    </submittedName>
</protein>
<dbReference type="InterPro" id="IPR051375">
    <property type="entry name" value="Tuftelin_GRINL1A/MYZAP/CCD68"/>
</dbReference>
<dbReference type="GO" id="GO:0035556">
    <property type="term" value="P:intracellular signal transduction"/>
    <property type="evidence" value="ECO:0007669"/>
    <property type="project" value="TreeGrafter"/>
</dbReference>
<dbReference type="EMBL" id="KB295820">
    <property type="protein sequence ID" value="ELU12592.1"/>
    <property type="molecule type" value="Genomic_DNA"/>
</dbReference>
<sequence>MVNMHSLRLQNESYFDTSEMNQALVNGVAGSSTREKQGHLGDLSKKSDAELRELLERQESIMKTQRHILINLPDKGAKVQKMIDNLKEILASREVKVDDATDLFERLSISAEAQNRTRITTHDDETLRGVVNTPSDEVTIIEDNRINAYEKVISQQTVKKSSFSTNHTPKAHHVSELPEKTLRSKPALKPPGVPTQSPGRTLQQQPKGEEASNLKYRYDDSLENDIHGARHHKAISIDVREAIQLQLQQKKHLEELQIKEASQKLAERFKVNMSSFNPDGQSLYRNPQDDFEEKDSDDDDDPPADYPE</sequence>
<gene>
    <name evidence="2" type="ORF">CAPTEDRAFT_224054</name>
</gene>
<evidence type="ECO:0000313" key="4">
    <source>
        <dbReference type="Proteomes" id="UP000014760"/>
    </source>
</evidence>
<dbReference type="PANTHER" id="PTHR23171">
    <property type="entry name" value="GDOWN1"/>
    <property type="match status" value="1"/>
</dbReference>
<evidence type="ECO:0000313" key="2">
    <source>
        <dbReference type="EMBL" id="ELU12592.1"/>
    </source>
</evidence>
<dbReference type="InterPro" id="IPR026213">
    <property type="entry name" value="GRINL1"/>
</dbReference>
<keyword evidence="4" id="KW-1185">Reference proteome</keyword>
<accession>R7V285</accession>
<organism evidence="2">
    <name type="scientific">Capitella teleta</name>
    <name type="common">Polychaete worm</name>
    <dbReference type="NCBI Taxonomy" id="283909"/>
    <lineage>
        <taxon>Eukaryota</taxon>
        <taxon>Metazoa</taxon>
        <taxon>Spiralia</taxon>
        <taxon>Lophotrochozoa</taxon>
        <taxon>Annelida</taxon>
        <taxon>Polychaeta</taxon>
        <taxon>Sedentaria</taxon>
        <taxon>Scolecida</taxon>
        <taxon>Capitellidae</taxon>
        <taxon>Capitella</taxon>
    </lineage>
</organism>
<evidence type="ECO:0000313" key="3">
    <source>
        <dbReference type="EnsemblMetazoa" id="CapteP224054"/>
    </source>
</evidence>
<dbReference type="HOGENOM" id="CLU_963918_0_0_1"/>
<evidence type="ECO:0000256" key="1">
    <source>
        <dbReference type="SAM" id="MobiDB-lite"/>
    </source>
</evidence>
<feature type="compositionally biased region" description="Polar residues" evidence="1">
    <location>
        <begin position="159"/>
        <end position="168"/>
    </location>
</feature>
<name>R7V285_CAPTE</name>
<dbReference type="Proteomes" id="UP000014760">
    <property type="component" value="Unassembled WGS sequence"/>
</dbReference>
<feature type="compositionally biased region" description="Polar residues" evidence="1">
    <location>
        <begin position="272"/>
        <end position="285"/>
    </location>
</feature>
<feature type="compositionally biased region" description="Basic and acidic residues" evidence="1">
    <location>
        <begin position="173"/>
        <end position="182"/>
    </location>
</feature>
<feature type="region of interest" description="Disordered" evidence="1">
    <location>
        <begin position="271"/>
        <end position="308"/>
    </location>
</feature>
<dbReference type="GO" id="GO:0003711">
    <property type="term" value="F:transcription elongation factor activity"/>
    <property type="evidence" value="ECO:0007669"/>
    <property type="project" value="InterPro"/>
</dbReference>